<organism evidence="7 8">
    <name type="scientific">Candidatus Caccousia avicola</name>
    <dbReference type="NCBI Taxonomy" id="2840721"/>
    <lineage>
        <taxon>Bacteria</taxon>
        <taxon>Bacillati</taxon>
        <taxon>Bacillota</taxon>
        <taxon>Clostridia</taxon>
        <taxon>Eubacteriales</taxon>
        <taxon>Oscillospiraceae</taxon>
        <taxon>Oscillospiraceae incertae sedis</taxon>
        <taxon>Candidatus Caccousia</taxon>
    </lineage>
</organism>
<proteinExistence type="predicted"/>
<dbReference type="GO" id="GO:0004788">
    <property type="term" value="F:thiamine diphosphokinase activity"/>
    <property type="evidence" value="ECO:0007669"/>
    <property type="project" value="UniProtKB-UniRule"/>
</dbReference>
<dbReference type="SUPFAM" id="SSF63999">
    <property type="entry name" value="Thiamin pyrophosphokinase, catalytic domain"/>
    <property type="match status" value="1"/>
</dbReference>
<dbReference type="Pfam" id="PF04263">
    <property type="entry name" value="TPK_catalytic"/>
    <property type="match status" value="1"/>
</dbReference>
<dbReference type="GO" id="GO:0030975">
    <property type="term" value="F:thiamine binding"/>
    <property type="evidence" value="ECO:0007669"/>
    <property type="project" value="InterPro"/>
</dbReference>
<dbReference type="NCBIfam" id="TIGR01378">
    <property type="entry name" value="thi_PPkinase"/>
    <property type="match status" value="1"/>
</dbReference>
<dbReference type="CDD" id="cd07995">
    <property type="entry name" value="TPK"/>
    <property type="match status" value="1"/>
</dbReference>
<dbReference type="EC" id="2.7.6.2" evidence="5"/>
<dbReference type="InterPro" id="IPR053149">
    <property type="entry name" value="TPK"/>
</dbReference>
<evidence type="ECO:0000256" key="4">
    <source>
        <dbReference type="ARBA" id="ARBA00022840"/>
    </source>
</evidence>
<accession>A0A9D1APB4</accession>
<reference evidence="7" key="2">
    <citation type="journal article" date="2021" name="PeerJ">
        <title>Extensive microbial diversity within the chicken gut microbiome revealed by metagenomics and culture.</title>
        <authorList>
            <person name="Gilroy R."/>
            <person name="Ravi A."/>
            <person name="Getino M."/>
            <person name="Pursley I."/>
            <person name="Horton D.L."/>
            <person name="Alikhan N.F."/>
            <person name="Baker D."/>
            <person name="Gharbi K."/>
            <person name="Hall N."/>
            <person name="Watson M."/>
            <person name="Adriaenssens E.M."/>
            <person name="Foster-Nyarko E."/>
            <person name="Jarju S."/>
            <person name="Secka A."/>
            <person name="Antonio M."/>
            <person name="Oren A."/>
            <person name="Chaudhuri R.R."/>
            <person name="La Ragione R."/>
            <person name="Hildebrand F."/>
            <person name="Pallen M.J."/>
        </authorList>
    </citation>
    <scope>NUCLEOTIDE SEQUENCE</scope>
    <source>
        <strain evidence="7">ChiSxjej1B13-7958</strain>
    </source>
</reference>
<dbReference type="PANTHER" id="PTHR41299">
    <property type="entry name" value="THIAMINE PYROPHOSPHOKINASE"/>
    <property type="match status" value="1"/>
</dbReference>
<dbReference type="Proteomes" id="UP000824242">
    <property type="component" value="Unassembled WGS sequence"/>
</dbReference>
<dbReference type="PANTHER" id="PTHR41299:SF1">
    <property type="entry name" value="THIAMINE PYROPHOSPHOKINASE"/>
    <property type="match status" value="1"/>
</dbReference>
<reference evidence="7" key="1">
    <citation type="submission" date="2020-10" db="EMBL/GenBank/DDBJ databases">
        <authorList>
            <person name="Gilroy R."/>
        </authorList>
    </citation>
    <scope>NUCLEOTIDE SEQUENCE</scope>
    <source>
        <strain evidence="7">ChiSxjej1B13-7958</strain>
    </source>
</reference>
<name>A0A9D1APB4_9FIRM</name>
<dbReference type="Gene3D" id="3.40.50.10240">
    <property type="entry name" value="Thiamin pyrophosphokinase, catalytic domain"/>
    <property type="match status" value="1"/>
</dbReference>
<evidence type="ECO:0000259" key="6">
    <source>
        <dbReference type="Pfam" id="PF04263"/>
    </source>
</evidence>
<keyword evidence="3" id="KW-0418">Kinase</keyword>
<sequence length="219" mass="23672">MEGMEEVKTCLIIGAAPLRDPRSLLSAYHPDEFVICADGGLRAAQECGIHPDLAVGDFDSFEGVVPEDLPVIPLNPRKDDTDMLAAVNAGLERGFRRFVLAGSLGGRLDHSYGNLCVLHHLHELGCDAVLMGEEEEAYLIGTGEMRQLNCAVGTTVSVFPYACNKCNVSYTGMRYPLDHQDLVSDLHQLPMGVSNVVEESPCSIAVHNGLALVLVVREP</sequence>
<keyword evidence="1 7" id="KW-0808">Transferase</keyword>
<evidence type="ECO:0000256" key="1">
    <source>
        <dbReference type="ARBA" id="ARBA00022679"/>
    </source>
</evidence>
<feature type="domain" description="Thiamin pyrophosphokinase catalytic" evidence="6">
    <location>
        <begin position="32"/>
        <end position="128"/>
    </location>
</feature>
<dbReference type="GO" id="GO:0016301">
    <property type="term" value="F:kinase activity"/>
    <property type="evidence" value="ECO:0007669"/>
    <property type="project" value="UniProtKB-KW"/>
</dbReference>
<protein>
    <recommendedName>
        <fullName evidence="5">Thiamine diphosphokinase</fullName>
        <ecNumber evidence="5">2.7.6.2</ecNumber>
    </recommendedName>
</protein>
<dbReference type="GO" id="GO:0006772">
    <property type="term" value="P:thiamine metabolic process"/>
    <property type="evidence" value="ECO:0007669"/>
    <property type="project" value="UniProtKB-UniRule"/>
</dbReference>
<dbReference type="InterPro" id="IPR007371">
    <property type="entry name" value="TPK_catalytic"/>
</dbReference>
<dbReference type="InterPro" id="IPR006282">
    <property type="entry name" value="Thi_PPkinase"/>
</dbReference>
<gene>
    <name evidence="7" type="ORF">IAB89_11675</name>
</gene>
<evidence type="ECO:0000313" key="8">
    <source>
        <dbReference type="Proteomes" id="UP000824242"/>
    </source>
</evidence>
<evidence type="ECO:0000313" key="7">
    <source>
        <dbReference type="EMBL" id="HIR48291.1"/>
    </source>
</evidence>
<evidence type="ECO:0000256" key="3">
    <source>
        <dbReference type="ARBA" id="ARBA00022777"/>
    </source>
</evidence>
<dbReference type="InterPro" id="IPR036759">
    <property type="entry name" value="TPK_catalytic_sf"/>
</dbReference>
<dbReference type="EMBL" id="DVGZ01000126">
    <property type="protein sequence ID" value="HIR48291.1"/>
    <property type="molecule type" value="Genomic_DNA"/>
</dbReference>
<evidence type="ECO:0000256" key="5">
    <source>
        <dbReference type="NCBIfam" id="TIGR01378"/>
    </source>
</evidence>
<comment type="caution">
    <text evidence="7">The sequence shown here is derived from an EMBL/GenBank/DDBJ whole genome shotgun (WGS) entry which is preliminary data.</text>
</comment>
<keyword evidence="4" id="KW-0067">ATP-binding</keyword>
<dbReference type="AlphaFoldDB" id="A0A9D1APB4"/>
<keyword evidence="2" id="KW-0547">Nucleotide-binding</keyword>
<dbReference type="GO" id="GO:0005524">
    <property type="term" value="F:ATP binding"/>
    <property type="evidence" value="ECO:0007669"/>
    <property type="project" value="UniProtKB-KW"/>
</dbReference>
<dbReference type="GO" id="GO:0009229">
    <property type="term" value="P:thiamine diphosphate biosynthetic process"/>
    <property type="evidence" value="ECO:0007669"/>
    <property type="project" value="InterPro"/>
</dbReference>
<evidence type="ECO:0000256" key="2">
    <source>
        <dbReference type="ARBA" id="ARBA00022741"/>
    </source>
</evidence>